<evidence type="ECO:0000256" key="1">
    <source>
        <dbReference type="SAM" id="MobiDB-lite"/>
    </source>
</evidence>
<accession>A0A809RCW2</accession>
<gene>
    <name evidence="3" type="ORF">SFSGTM_03070</name>
</gene>
<dbReference type="Proteomes" id="UP000463939">
    <property type="component" value="Chromosome"/>
</dbReference>
<feature type="region of interest" description="Disordered" evidence="1">
    <location>
        <begin position="28"/>
        <end position="111"/>
    </location>
</feature>
<dbReference type="EMBL" id="AP021881">
    <property type="protein sequence ID" value="BBO99598.1"/>
    <property type="molecule type" value="Genomic_DNA"/>
</dbReference>
<name>A0A809RCW2_9PROT</name>
<protein>
    <recommendedName>
        <fullName evidence="5">DUF4148 domain-containing protein</fullName>
    </recommendedName>
</protein>
<feature type="compositionally biased region" description="Basic and acidic residues" evidence="1">
    <location>
        <begin position="99"/>
        <end position="111"/>
    </location>
</feature>
<dbReference type="KEGG" id="sniv:SFSGTM_03070"/>
<feature type="chain" id="PRO_5032464389" description="DUF4148 domain-containing protein" evidence="2">
    <location>
        <begin position="23"/>
        <end position="111"/>
    </location>
</feature>
<evidence type="ECO:0000313" key="4">
    <source>
        <dbReference type="Proteomes" id="UP000463939"/>
    </source>
</evidence>
<proteinExistence type="predicted"/>
<reference evidence="4" key="1">
    <citation type="submission" date="2019-11" db="EMBL/GenBank/DDBJ databases">
        <title>Isolation and characterization of a novel species in the genus Sulfuriferula.</title>
        <authorList>
            <person name="Mochizuki J."/>
            <person name="Kojima H."/>
            <person name="Fukui M."/>
        </authorList>
    </citation>
    <scope>NUCLEOTIDE SEQUENCE [LARGE SCALE GENOMIC DNA]</scope>
    <source>
        <strain evidence="4">SGTM</strain>
    </source>
</reference>
<feature type="signal peptide" evidence="2">
    <location>
        <begin position="1"/>
        <end position="22"/>
    </location>
</feature>
<dbReference type="RefSeq" id="WP_162083631.1">
    <property type="nucleotide sequence ID" value="NZ_AP021881.1"/>
</dbReference>
<feature type="compositionally biased region" description="Basic and acidic residues" evidence="1">
    <location>
        <begin position="65"/>
        <end position="88"/>
    </location>
</feature>
<sequence length="111" mass="12729">MNKFIGSGLLVIGFMGATSVYADNYHHQNNNQMQHHEAQRIKQGVQSGSLTREEAKGLVQNQKQIRTEERAYKSDGRYTPAERQDVHQDLQQSSGNIYQEKHDRARVPGQY</sequence>
<organism evidence="3 4">
    <name type="scientific">Sulfuriferula nivalis</name>
    <dbReference type="NCBI Taxonomy" id="2675298"/>
    <lineage>
        <taxon>Bacteria</taxon>
        <taxon>Pseudomonadati</taxon>
        <taxon>Pseudomonadota</taxon>
        <taxon>Betaproteobacteria</taxon>
        <taxon>Nitrosomonadales</taxon>
        <taxon>Sulfuricellaceae</taxon>
        <taxon>Sulfuriferula</taxon>
    </lineage>
</organism>
<evidence type="ECO:0000313" key="3">
    <source>
        <dbReference type="EMBL" id="BBO99598.1"/>
    </source>
</evidence>
<evidence type="ECO:0000256" key="2">
    <source>
        <dbReference type="SAM" id="SignalP"/>
    </source>
</evidence>
<dbReference type="AlphaFoldDB" id="A0A809RCW2"/>
<keyword evidence="4" id="KW-1185">Reference proteome</keyword>
<keyword evidence="2" id="KW-0732">Signal</keyword>
<evidence type="ECO:0008006" key="5">
    <source>
        <dbReference type="Google" id="ProtNLM"/>
    </source>
</evidence>